<accession>M4RS74</accession>
<sequence length="1148" mass="129781">MRISAPNSSDAVGQFIDMQGERYYAIRNMQNMAPFFISLISDSDHWLFVSSTGGLTAGRVSPETALFPYAPVDKIHESAANTGCKTLLKISKQGQTYKWEAFNKDFNHQYKISQNLYKNTLGDKICFEEVNHDLQLAFRYTWMTSDEFGFCRECELHNLADENVSVNMIDGLQNILPAGTPRFTQTVSSNLVDAYKWSELHRPTGLAMFTLYSGITDRAEPSESLKANTVFSMGFDEYKVLLCNAQLEHFWRNEDLESESHKRGIRGAYFINAEFELAPKKIKKWQQVANLEQNQSQVSALIQALGNPSKVLTELTDSISKGSDILARIMAATDGFQLTNEENVSVHHYANTLFNNLRGGVFDNQYSLSTRDFIATLKTFNIDVYSKHLEGLSQLPEQIALQDFSSIITSLNDSQLERLAAEYLPITFGRRHGDPSRPWNQFEIKLKDDAGHRLLSYQGNWRDIFQNWEALTFSYPEFIECVIAKFVNASTIDGYNPYRITKGGIDWEVEEPDDPWSYIGYWGDHQIIYLLKMLELSKQFHPTLLAQLLNKSIFSYANVPYRIKSFDDMLNNAKSTVTYDEDSAQRIAEKVEQFGADGKLILDKNGDVYQVNLLEKLLVPLLCKLGNLVVDGGIWLNAQRPEWNDANNALVGQGLSMVTLNYLRRYVRFLQDLIKTQTETTELSHEVALWLRETTEILQKLSPKLAGIAVSDTLRFEVLQDLGQAAWRYREEVYKTQIFSHKDKCSLEMINQLLSNALIVIDHTIQTNVGADGLYQSYNLLDFDGNKATVENLYPMLEGQVAAISSGAINPKQTADVLDALFASDVYRADQKTFMLYPDRIQTPFLDKNVITLAAFNQVSVLAQMVAAADARIVMQDAAGYYRFNPNIKNNGELIIQLNAISADYPALDKTMLSKVESLYEQVFNHQSFTGRSGGMFGFEGLGSVYWHMVSKLLLALKENFYTAVAEEAEPELIQRLGGLYYRVRGGIGFNKSPEEYGAFPCDPYSHTPKHAGAQQPGMTGQVKEEILSRFGELGIHVHNGDVEFKPSLLRSSEFVSHEKPFRYLDVQNEWQQVIVPKNGIGFTWCQVPVVYELSIGASTLTVTLSDGKQRTSSDLTLTGEFSHAVFNRTDFIKQIHITLNASQLLDV</sequence>
<dbReference type="PATRIC" id="fig|1129794.4.peg.3364"/>
<keyword evidence="2" id="KW-1185">Reference proteome</keyword>
<evidence type="ECO:0000313" key="1">
    <source>
        <dbReference type="EMBL" id="AGH45493.1"/>
    </source>
</evidence>
<dbReference type="HOGENOM" id="CLU_276188_0_0_6"/>
<dbReference type="AlphaFoldDB" id="M4RS74"/>
<organism evidence="1 2">
    <name type="scientific">Paraglaciecola psychrophila 170</name>
    <dbReference type="NCBI Taxonomy" id="1129794"/>
    <lineage>
        <taxon>Bacteria</taxon>
        <taxon>Pseudomonadati</taxon>
        <taxon>Pseudomonadota</taxon>
        <taxon>Gammaproteobacteria</taxon>
        <taxon>Alteromonadales</taxon>
        <taxon>Alteromonadaceae</taxon>
        <taxon>Paraglaciecola</taxon>
    </lineage>
</organism>
<dbReference type="EMBL" id="CP003837">
    <property type="protein sequence ID" value="AGH45493.1"/>
    <property type="molecule type" value="Genomic_DNA"/>
</dbReference>
<name>M4RS74_9ALTE</name>
<reference evidence="1 2" key="1">
    <citation type="journal article" date="2013" name="Genome Announc.">
        <title>Complete Genome Sequence of Glaciecola psychrophila Strain 170T.</title>
        <authorList>
            <person name="Yin J."/>
            <person name="Chen J."/>
            <person name="Liu G."/>
            <person name="Yu Y."/>
            <person name="Song L."/>
            <person name="Wang X."/>
            <person name="Qu X."/>
        </authorList>
    </citation>
    <scope>NUCLEOTIDE SEQUENCE [LARGE SCALE GENOMIC DNA]</scope>
    <source>
        <strain evidence="1 2">170</strain>
    </source>
</reference>
<gene>
    <name evidence="1" type="ORF">C427_3384</name>
</gene>
<dbReference type="OrthoDB" id="219241at2"/>
<dbReference type="Proteomes" id="UP000011864">
    <property type="component" value="Chromosome"/>
</dbReference>
<evidence type="ECO:0000313" key="2">
    <source>
        <dbReference type="Proteomes" id="UP000011864"/>
    </source>
</evidence>
<protein>
    <recommendedName>
        <fullName evidence="3">Glycosyl hydrolase 36 catalytic domain-containing protein</fullName>
    </recommendedName>
</protein>
<evidence type="ECO:0008006" key="3">
    <source>
        <dbReference type="Google" id="ProtNLM"/>
    </source>
</evidence>
<dbReference type="STRING" id="1129794.C427_3384"/>
<dbReference type="eggNOG" id="ENOG502Z7VC">
    <property type="taxonomic scope" value="Bacteria"/>
</dbReference>
<dbReference type="KEGG" id="gps:C427_3384"/>
<dbReference type="RefSeq" id="WP_015430975.1">
    <property type="nucleotide sequence ID" value="NC_020514.1"/>
</dbReference>
<proteinExistence type="predicted"/>